<name>A0ABY9X9J8_9BACT</name>
<dbReference type="PANTHER" id="PTHR44591">
    <property type="entry name" value="STRESS RESPONSE REGULATOR PROTEIN 1"/>
    <property type="match status" value="1"/>
</dbReference>
<feature type="modified residue" description="4-aspartylphosphate" evidence="2">
    <location>
        <position position="52"/>
    </location>
</feature>
<dbReference type="SUPFAM" id="SSF52172">
    <property type="entry name" value="CheY-like"/>
    <property type="match status" value="1"/>
</dbReference>
<evidence type="ECO:0000256" key="2">
    <source>
        <dbReference type="PROSITE-ProRule" id="PRU00169"/>
    </source>
</evidence>
<keyword evidence="1 2" id="KW-0597">Phosphoprotein</keyword>
<evidence type="ECO:0000259" key="3">
    <source>
        <dbReference type="PROSITE" id="PS50110"/>
    </source>
</evidence>
<sequence length="122" mass="13795">MSHVLIVDDEPDIANVLAEILSDEGFDVRVVHDGRQALAAMAEKLPDLLITDLMMPRMDGHALIREVRGNEAFRHIPIVVMSAGILDKSLLTPDLRFVPKPFEIEQMLEAVSKLLRERDRTR</sequence>
<dbReference type="EMBL" id="CP043494">
    <property type="protein sequence ID" value="WNG52071.1"/>
    <property type="molecule type" value="Genomic_DNA"/>
</dbReference>
<organism evidence="4 5">
    <name type="scientific">Archangium minus</name>
    <dbReference type="NCBI Taxonomy" id="83450"/>
    <lineage>
        <taxon>Bacteria</taxon>
        <taxon>Pseudomonadati</taxon>
        <taxon>Myxococcota</taxon>
        <taxon>Myxococcia</taxon>
        <taxon>Myxococcales</taxon>
        <taxon>Cystobacterineae</taxon>
        <taxon>Archangiaceae</taxon>
        <taxon>Archangium</taxon>
    </lineage>
</organism>
<dbReference type="InterPro" id="IPR001789">
    <property type="entry name" value="Sig_transdc_resp-reg_receiver"/>
</dbReference>
<dbReference type="Gene3D" id="3.40.50.2300">
    <property type="match status" value="1"/>
</dbReference>
<dbReference type="Proteomes" id="UP001611383">
    <property type="component" value="Chromosome"/>
</dbReference>
<dbReference type="PROSITE" id="PS50110">
    <property type="entry name" value="RESPONSE_REGULATORY"/>
    <property type="match status" value="1"/>
</dbReference>
<feature type="domain" description="Response regulatory" evidence="3">
    <location>
        <begin position="3"/>
        <end position="115"/>
    </location>
</feature>
<proteinExistence type="predicted"/>
<evidence type="ECO:0000256" key="1">
    <source>
        <dbReference type="ARBA" id="ARBA00022553"/>
    </source>
</evidence>
<dbReference type="InterPro" id="IPR050595">
    <property type="entry name" value="Bact_response_regulator"/>
</dbReference>
<evidence type="ECO:0000313" key="4">
    <source>
        <dbReference type="EMBL" id="WNG52071.1"/>
    </source>
</evidence>
<dbReference type="Pfam" id="PF00072">
    <property type="entry name" value="Response_reg"/>
    <property type="match status" value="1"/>
</dbReference>
<keyword evidence="5" id="KW-1185">Reference proteome</keyword>
<gene>
    <name evidence="4" type="ORF">F0U60_54170</name>
</gene>
<evidence type="ECO:0000313" key="5">
    <source>
        <dbReference type="Proteomes" id="UP001611383"/>
    </source>
</evidence>
<dbReference type="SMART" id="SM00448">
    <property type="entry name" value="REC"/>
    <property type="match status" value="1"/>
</dbReference>
<dbReference type="RefSeq" id="WP_395812401.1">
    <property type="nucleotide sequence ID" value="NZ_CP043494.1"/>
</dbReference>
<protein>
    <submittedName>
        <fullName evidence="4">Response regulator</fullName>
    </submittedName>
</protein>
<reference evidence="4 5" key="1">
    <citation type="submission" date="2019-08" db="EMBL/GenBank/DDBJ databases">
        <title>Archangium and Cystobacter genomes.</title>
        <authorList>
            <person name="Chen I.-C.K."/>
            <person name="Wielgoss S."/>
        </authorList>
    </citation>
    <scope>NUCLEOTIDE SEQUENCE [LARGE SCALE GENOMIC DNA]</scope>
    <source>
        <strain evidence="4 5">Cbm 6</strain>
    </source>
</reference>
<accession>A0ABY9X9J8</accession>
<dbReference type="PANTHER" id="PTHR44591:SF3">
    <property type="entry name" value="RESPONSE REGULATORY DOMAIN-CONTAINING PROTEIN"/>
    <property type="match status" value="1"/>
</dbReference>
<dbReference type="InterPro" id="IPR011006">
    <property type="entry name" value="CheY-like_superfamily"/>
</dbReference>